<evidence type="ECO:0000256" key="5">
    <source>
        <dbReference type="ARBA" id="ARBA00022838"/>
    </source>
</evidence>
<keyword evidence="5 10" id="KW-0995">Kinetochore</keyword>
<keyword evidence="9 10" id="KW-0137">Centromere</keyword>
<protein>
    <recommendedName>
        <fullName evidence="10">Kinetochore protein Spc24</fullName>
    </recommendedName>
</protein>
<keyword evidence="13" id="KW-1185">Reference proteome</keyword>
<evidence type="ECO:0000256" key="4">
    <source>
        <dbReference type="ARBA" id="ARBA00022776"/>
    </source>
</evidence>
<comment type="subcellular location">
    <subcellularLocation>
        <location evidence="10">Nucleus</location>
    </subcellularLocation>
    <subcellularLocation>
        <location evidence="10">Chromosome</location>
        <location evidence="10">Centromere</location>
        <location evidence="10">Kinetochore</location>
    </subcellularLocation>
</comment>
<accession>A0A9W8H1M6</accession>
<comment type="subunit">
    <text evidence="10">Component of the NDC80 complex.</text>
</comment>
<evidence type="ECO:0000256" key="9">
    <source>
        <dbReference type="ARBA" id="ARBA00023328"/>
    </source>
</evidence>
<comment type="caution">
    <text evidence="12">The sequence shown here is derived from an EMBL/GenBank/DDBJ whole genome shotgun (WGS) entry which is preliminary data.</text>
</comment>
<dbReference type="GO" id="GO:0051301">
    <property type="term" value="P:cell division"/>
    <property type="evidence" value="ECO:0007669"/>
    <property type="project" value="UniProtKB-UniRule"/>
</dbReference>
<organism evidence="12 13">
    <name type="scientific">Coemansia pectinata</name>
    <dbReference type="NCBI Taxonomy" id="1052879"/>
    <lineage>
        <taxon>Eukaryota</taxon>
        <taxon>Fungi</taxon>
        <taxon>Fungi incertae sedis</taxon>
        <taxon>Zoopagomycota</taxon>
        <taxon>Kickxellomycotina</taxon>
        <taxon>Kickxellomycetes</taxon>
        <taxon>Kickxellales</taxon>
        <taxon>Kickxellaceae</taxon>
        <taxon>Coemansia</taxon>
    </lineage>
</organism>
<dbReference type="CDD" id="cd11565">
    <property type="entry name" value="RWD_Spc24"/>
    <property type="match status" value="1"/>
</dbReference>
<evidence type="ECO:0000256" key="2">
    <source>
        <dbReference type="ARBA" id="ARBA00022454"/>
    </source>
</evidence>
<evidence type="ECO:0000256" key="7">
    <source>
        <dbReference type="ARBA" id="ARBA00023242"/>
    </source>
</evidence>
<reference evidence="12" key="1">
    <citation type="submission" date="2022-07" db="EMBL/GenBank/DDBJ databases">
        <title>Phylogenomic reconstructions and comparative analyses of Kickxellomycotina fungi.</title>
        <authorList>
            <person name="Reynolds N.K."/>
            <person name="Stajich J.E."/>
            <person name="Barry K."/>
            <person name="Grigoriev I.V."/>
            <person name="Crous P."/>
            <person name="Smith M.E."/>
        </authorList>
    </citation>
    <scope>NUCLEOTIDE SEQUENCE</scope>
    <source>
        <strain evidence="12">BCRC 34297</strain>
    </source>
</reference>
<sequence>MSGDNLSEQNNLVRDAIANLRRNEEAQIGRQIAQLVEESKAAQINKVDQQQEALQALSRRLQAARTRVEASKAQREQKSHSETMRDLDRERQTTDEAIAGQEQRQSELVRQIEELEARVAELDETDVEREELPDESVLKLQMLRGLGVEPLTDPETGLISKVRLWSAAEASVVSVDESMPAQQMAARLWDLCSA</sequence>
<keyword evidence="3 10" id="KW-0132">Cell division</keyword>
<dbReference type="PANTHER" id="PTHR22142:SF2">
    <property type="entry name" value="KINETOCHORE PROTEIN SPC24"/>
    <property type="match status" value="1"/>
</dbReference>
<dbReference type="Pfam" id="PF08286">
    <property type="entry name" value="Spc24"/>
    <property type="match status" value="1"/>
</dbReference>
<feature type="compositionally biased region" description="Basic and acidic residues" evidence="11">
    <location>
        <begin position="67"/>
        <end position="94"/>
    </location>
</feature>
<dbReference type="AlphaFoldDB" id="A0A9W8H1M6"/>
<name>A0A9W8H1M6_9FUNG</name>
<comment type="similarity">
    <text evidence="1 10">Belongs to the SPC24 family.</text>
</comment>
<evidence type="ECO:0000256" key="10">
    <source>
        <dbReference type="RuleBase" id="RU368011"/>
    </source>
</evidence>
<dbReference type="PANTHER" id="PTHR22142">
    <property type="match status" value="1"/>
</dbReference>
<evidence type="ECO:0000256" key="8">
    <source>
        <dbReference type="ARBA" id="ARBA00023306"/>
    </source>
</evidence>
<feature type="region of interest" description="Disordered" evidence="11">
    <location>
        <begin position="67"/>
        <end position="102"/>
    </location>
</feature>
<evidence type="ECO:0000256" key="11">
    <source>
        <dbReference type="SAM" id="MobiDB-lite"/>
    </source>
</evidence>
<dbReference type="GO" id="GO:0005634">
    <property type="term" value="C:nucleus"/>
    <property type="evidence" value="ECO:0007669"/>
    <property type="project" value="UniProtKB-SubCell"/>
</dbReference>
<dbReference type="GO" id="GO:0007059">
    <property type="term" value="P:chromosome segregation"/>
    <property type="evidence" value="ECO:0007669"/>
    <property type="project" value="TreeGrafter"/>
</dbReference>
<evidence type="ECO:0000256" key="6">
    <source>
        <dbReference type="ARBA" id="ARBA00023054"/>
    </source>
</evidence>
<dbReference type="Proteomes" id="UP001140011">
    <property type="component" value="Unassembled WGS sequence"/>
</dbReference>
<evidence type="ECO:0000256" key="3">
    <source>
        <dbReference type="ARBA" id="ARBA00022618"/>
    </source>
</evidence>
<dbReference type="InterPro" id="IPR013252">
    <property type="entry name" value="Ndc80_Spc24"/>
</dbReference>
<proteinExistence type="inferred from homology"/>
<dbReference type="GO" id="GO:0008017">
    <property type="term" value="F:microtubule binding"/>
    <property type="evidence" value="ECO:0007669"/>
    <property type="project" value="TreeGrafter"/>
</dbReference>
<dbReference type="OrthoDB" id="3344830at2759"/>
<keyword evidence="8 10" id="KW-0131">Cell cycle</keyword>
<dbReference type="EMBL" id="JANBUH010000043">
    <property type="protein sequence ID" value="KAJ2755895.1"/>
    <property type="molecule type" value="Genomic_DNA"/>
</dbReference>
<evidence type="ECO:0000256" key="1">
    <source>
        <dbReference type="ARBA" id="ARBA00007804"/>
    </source>
</evidence>
<gene>
    <name evidence="12" type="ORF">GGI19_001274</name>
</gene>
<comment type="function">
    <text evidence="10">Acts as a component of the essential kinetochore-associated NDC80 complex, which is required for chromosome segregation and spindle checkpoint activity.</text>
</comment>
<keyword evidence="6" id="KW-0175">Coiled coil</keyword>
<evidence type="ECO:0000313" key="12">
    <source>
        <dbReference type="EMBL" id="KAJ2755895.1"/>
    </source>
</evidence>
<keyword evidence="2 10" id="KW-0158">Chromosome</keyword>
<keyword evidence="4 10" id="KW-0498">Mitosis</keyword>
<keyword evidence="7 10" id="KW-0539">Nucleus</keyword>
<evidence type="ECO:0000313" key="13">
    <source>
        <dbReference type="Proteomes" id="UP001140011"/>
    </source>
</evidence>
<dbReference type="GO" id="GO:0031262">
    <property type="term" value="C:Ndc80 complex"/>
    <property type="evidence" value="ECO:0007669"/>
    <property type="project" value="TreeGrafter"/>
</dbReference>